<dbReference type="InterPro" id="IPR001063">
    <property type="entry name" value="Ribosomal_uL22"/>
</dbReference>
<accession>A0A2J0Q877</accession>
<proteinExistence type="inferred from homology"/>
<dbReference type="CDD" id="cd00336">
    <property type="entry name" value="Ribosomal_L22"/>
    <property type="match status" value="1"/>
</dbReference>
<evidence type="ECO:0000256" key="1">
    <source>
        <dbReference type="ARBA" id="ARBA00009451"/>
    </source>
</evidence>
<dbReference type="GO" id="GO:0019843">
    <property type="term" value="F:rRNA binding"/>
    <property type="evidence" value="ECO:0007669"/>
    <property type="project" value="UniProtKB-UniRule"/>
</dbReference>
<dbReference type="SUPFAM" id="SSF54843">
    <property type="entry name" value="Ribosomal protein L22"/>
    <property type="match status" value="1"/>
</dbReference>
<dbReference type="EMBL" id="PCXQ01000003">
    <property type="protein sequence ID" value="PJE51360.1"/>
    <property type="molecule type" value="Genomic_DNA"/>
</dbReference>
<feature type="compositionally biased region" description="Basic and acidic residues" evidence="11">
    <location>
        <begin position="137"/>
        <end position="165"/>
    </location>
</feature>
<keyword evidence="2 7" id="KW-0699">rRNA-binding</keyword>
<comment type="function">
    <text evidence="7 10">This protein binds specifically to 23S rRNA; its binding is stimulated by other ribosomal proteins, e.g., L4, L17, and L20. It is important during the early stages of 50S assembly. It makes multiple contacts with different domains of the 23S rRNA in the assembled 50S subunit and ribosome.</text>
</comment>
<dbReference type="Pfam" id="PF00237">
    <property type="entry name" value="Ribosomal_L22"/>
    <property type="match status" value="1"/>
</dbReference>
<dbReference type="InterPro" id="IPR005727">
    <property type="entry name" value="Ribosomal_uL22_bac/chlpt-type"/>
</dbReference>
<dbReference type="PANTHER" id="PTHR13501:SF8">
    <property type="entry name" value="LARGE RIBOSOMAL SUBUNIT PROTEIN UL22M"/>
    <property type="match status" value="1"/>
</dbReference>
<dbReference type="InterPro" id="IPR047867">
    <property type="entry name" value="Ribosomal_uL22_bac/org-type"/>
</dbReference>
<evidence type="ECO:0000256" key="4">
    <source>
        <dbReference type="ARBA" id="ARBA00022980"/>
    </source>
</evidence>
<evidence type="ECO:0000256" key="2">
    <source>
        <dbReference type="ARBA" id="ARBA00022730"/>
    </source>
</evidence>
<evidence type="ECO:0000256" key="5">
    <source>
        <dbReference type="ARBA" id="ARBA00023274"/>
    </source>
</evidence>
<name>A0A2J0Q877_9BACT</name>
<dbReference type="Gene3D" id="3.90.470.10">
    <property type="entry name" value="Ribosomal protein L22/L17"/>
    <property type="match status" value="1"/>
</dbReference>
<evidence type="ECO:0000256" key="3">
    <source>
        <dbReference type="ARBA" id="ARBA00022884"/>
    </source>
</evidence>
<comment type="similarity">
    <text evidence="1 7 8">Belongs to the universal ribosomal protein uL22 family.</text>
</comment>
<dbReference type="InterPro" id="IPR036394">
    <property type="entry name" value="Ribosomal_uL22_sf"/>
</dbReference>
<dbReference type="GO" id="GO:0022625">
    <property type="term" value="C:cytosolic large ribosomal subunit"/>
    <property type="evidence" value="ECO:0007669"/>
    <property type="project" value="TreeGrafter"/>
</dbReference>
<evidence type="ECO:0000313" key="12">
    <source>
        <dbReference type="EMBL" id="PJE51360.1"/>
    </source>
</evidence>
<evidence type="ECO:0000256" key="8">
    <source>
        <dbReference type="RuleBase" id="RU004005"/>
    </source>
</evidence>
<dbReference type="AlphaFoldDB" id="A0A2J0Q877"/>
<keyword evidence="4 7" id="KW-0689">Ribosomal protein</keyword>
<comment type="function">
    <text evidence="7">The globular domain of the protein is located near the polypeptide exit tunnel on the outside of the subunit, while an extended beta-hairpin is found that lines the wall of the exit tunnel in the center of the 70S ribosome.</text>
</comment>
<protein>
    <recommendedName>
        <fullName evidence="6 7">Large ribosomal subunit protein uL22</fullName>
    </recommendedName>
</protein>
<evidence type="ECO:0000256" key="6">
    <source>
        <dbReference type="ARBA" id="ARBA00035207"/>
    </source>
</evidence>
<organism evidence="12 13">
    <name type="scientific">Candidatus Yanofskybacteria bacterium CG10_big_fil_rev_8_21_14_0_10_36_16</name>
    <dbReference type="NCBI Taxonomy" id="1975096"/>
    <lineage>
        <taxon>Bacteria</taxon>
        <taxon>Candidatus Yanofskyibacteriota</taxon>
    </lineage>
</organism>
<evidence type="ECO:0000256" key="10">
    <source>
        <dbReference type="RuleBase" id="RU004008"/>
    </source>
</evidence>
<dbReference type="GO" id="GO:0003735">
    <property type="term" value="F:structural constituent of ribosome"/>
    <property type="evidence" value="ECO:0007669"/>
    <property type="project" value="InterPro"/>
</dbReference>
<dbReference type="HAMAP" id="MF_01331_B">
    <property type="entry name" value="Ribosomal_uL22_B"/>
    <property type="match status" value="1"/>
</dbReference>
<evidence type="ECO:0000256" key="7">
    <source>
        <dbReference type="HAMAP-Rule" id="MF_01331"/>
    </source>
</evidence>
<comment type="subunit">
    <text evidence="7 9">Part of the 50S ribosomal subunit.</text>
</comment>
<gene>
    <name evidence="7" type="primary">rplV</name>
    <name evidence="12" type="ORF">COV29_01235</name>
</gene>
<evidence type="ECO:0000256" key="11">
    <source>
        <dbReference type="SAM" id="MobiDB-lite"/>
    </source>
</evidence>
<feature type="region of interest" description="Disordered" evidence="11">
    <location>
        <begin position="131"/>
        <end position="165"/>
    </location>
</feature>
<evidence type="ECO:0000256" key="9">
    <source>
        <dbReference type="RuleBase" id="RU004006"/>
    </source>
</evidence>
<keyword evidence="5 7" id="KW-0687">Ribonucleoprotein</keyword>
<comment type="caution">
    <text evidence="12">The sequence shown here is derived from an EMBL/GenBank/DDBJ whole genome shotgun (WGS) entry which is preliminary data.</text>
</comment>
<evidence type="ECO:0000313" key="13">
    <source>
        <dbReference type="Proteomes" id="UP000228496"/>
    </source>
</evidence>
<keyword evidence="3 7" id="KW-0694">RNA-binding</keyword>
<sequence>MEVKASLNNLRVSPRKARLVAGLLKGMNFKDAESQLRFMVKKTSGPVSKLLSSAAANAVNNFNLVRDNLYIKSIRVDEGRKLKRFKPKGFGRVMPIQKKTSHIIVVLDERTPGLREQGATRTKEIKDTVKRSVGMSTEKDVAQNEKEVSEIKEEKTTKKTETKEKDYGKDISRELGKKNMFKGIKNKLFRRKSI</sequence>
<dbReference type="PANTHER" id="PTHR13501">
    <property type="entry name" value="CHLOROPLAST 50S RIBOSOMAL PROTEIN L22-RELATED"/>
    <property type="match status" value="1"/>
</dbReference>
<reference evidence="12 13" key="1">
    <citation type="submission" date="2017-09" db="EMBL/GenBank/DDBJ databases">
        <title>Depth-based differentiation of microbial function through sediment-hosted aquifers and enrichment of novel symbionts in the deep terrestrial subsurface.</title>
        <authorList>
            <person name="Probst A.J."/>
            <person name="Ladd B."/>
            <person name="Jarett J.K."/>
            <person name="Geller-Mcgrath D.E."/>
            <person name="Sieber C.M."/>
            <person name="Emerson J.B."/>
            <person name="Anantharaman K."/>
            <person name="Thomas B.C."/>
            <person name="Malmstrom R."/>
            <person name="Stieglmeier M."/>
            <person name="Klingl A."/>
            <person name="Woyke T."/>
            <person name="Ryan C.M."/>
            <person name="Banfield J.F."/>
        </authorList>
    </citation>
    <scope>NUCLEOTIDE SEQUENCE [LARGE SCALE GENOMIC DNA]</scope>
    <source>
        <strain evidence="12">CG10_big_fil_rev_8_21_14_0_10_36_16</strain>
    </source>
</reference>
<dbReference type="NCBIfam" id="TIGR01044">
    <property type="entry name" value="rplV_bact"/>
    <property type="match status" value="1"/>
</dbReference>
<dbReference type="Proteomes" id="UP000228496">
    <property type="component" value="Unassembled WGS sequence"/>
</dbReference>
<dbReference type="GO" id="GO:0006412">
    <property type="term" value="P:translation"/>
    <property type="evidence" value="ECO:0007669"/>
    <property type="project" value="UniProtKB-UniRule"/>
</dbReference>